<dbReference type="InterPro" id="IPR004115">
    <property type="entry name" value="GAD-like_sf"/>
</dbReference>
<dbReference type="InterPro" id="IPR004524">
    <property type="entry name" value="Asp-tRNA-ligase_1"/>
</dbReference>
<evidence type="ECO:0000256" key="2">
    <source>
        <dbReference type="ARBA" id="ARBA00022598"/>
    </source>
</evidence>
<dbReference type="OrthoDB" id="439710at2759"/>
<dbReference type="Gene3D" id="3.30.1360.30">
    <property type="entry name" value="GAD-like domain"/>
    <property type="match status" value="1"/>
</dbReference>
<evidence type="ECO:0000313" key="8">
    <source>
        <dbReference type="EMBL" id="THV55976.1"/>
    </source>
</evidence>
<evidence type="ECO:0000256" key="3">
    <source>
        <dbReference type="ARBA" id="ARBA00022741"/>
    </source>
</evidence>
<dbReference type="Proteomes" id="UP000308671">
    <property type="component" value="Unassembled WGS sequence"/>
</dbReference>
<gene>
    <name evidence="8" type="ORF">BGAL_0001g00370</name>
</gene>
<dbReference type="HAMAP" id="MF_00044">
    <property type="entry name" value="Asp_tRNA_synth_type1"/>
    <property type="match status" value="1"/>
</dbReference>
<keyword evidence="5" id="KW-0648">Protein biosynthesis</keyword>
<dbReference type="SUPFAM" id="SSF55681">
    <property type="entry name" value="Class II aaRS and biotin synthetases"/>
    <property type="match status" value="1"/>
</dbReference>
<comment type="similarity">
    <text evidence="1">Belongs to the class-II aminoacyl-tRNA synthetase family. Type 1 subfamily.</text>
</comment>
<evidence type="ECO:0000256" key="6">
    <source>
        <dbReference type="ARBA" id="ARBA00023146"/>
    </source>
</evidence>
<dbReference type="InterPro" id="IPR002312">
    <property type="entry name" value="Asp/Asn-tRNA-synth_IIb"/>
</dbReference>
<sequence length="737" mass="82071">MTLVLCYRRHLLRNVILCARRTAPWTRTNGSPSSLAVHQRSFTSTSSRLNGAEEQVNIDTNGTSWNEYKDSISLPKPNLDPLNPWEQLQPLNIGKKVTVTGFLRNKKQLGKGLIFATISRGSSANPGIQVVLKDSPEGKIRDAFKSFKDIREHSAVSVTGILQSRVKKPDKTAEVVPDSLVTEGASDSIPLKRSQLLANFDIHAEDVRAINSFPRDIVVGPAQKFGPDSRHLEVRFEPDLYKRLMFRSKLAKLVRKYLYSVSFDEIETPILFKSTPEGAREFLVPTRKPGYAYALPQSPQQYKQILMASGVTKYFQFAKCFRDEDLRADRQPEFTQIDMEMSWADGQYVMQTVEELVKGIHGQIESEQPGVVNNIELPKTGFPRVTYEEAMSKHGSDKPDLRILDLIHRVDSIIPENLKGMMTSIENPIIEACKFRLDGNSRKVQQFIRKFMDSADAEAFQKNPDGPPGIFVFDPRRPLEGLQAFGFEGAEALKQLYSSLASSSHNNNDPRGPDATTTFDEGDLLILQARPNTPHSGGSTTLGKLRLALYKAAISEQLLAPTPGFHYLWVTDFPLFTLNAANPTDPGQGGTSGFSSTHHPFTAPKTADDIDLLFTDPLAVTADHYDLVLNGVELGGGSKRVHSAEVQKFIMKNVLKMSDERMSDFDHLFEALRAGCPPHAGFAIGFDRWVAVLTGRESVRDVIFFPKGNKGEDAMVGSPGLITSEQEETYNLKSRLR</sequence>
<dbReference type="InterPro" id="IPR006195">
    <property type="entry name" value="aa-tRNA-synth_II"/>
</dbReference>
<keyword evidence="4" id="KW-0067">ATP-binding</keyword>
<organism evidence="8 9">
    <name type="scientific">Botrytis galanthina</name>
    <dbReference type="NCBI Taxonomy" id="278940"/>
    <lineage>
        <taxon>Eukaryota</taxon>
        <taxon>Fungi</taxon>
        <taxon>Dikarya</taxon>
        <taxon>Ascomycota</taxon>
        <taxon>Pezizomycotina</taxon>
        <taxon>Leotiomycetes</taxon>
        <taxon>Helotiales</taxon>
        <taxon>Sclerotiniaceae</taxon>
        <taxon>Botrytis</taxon>
    </lineage>
</organism>
<dbReference type="GO" id="GO:0005739">
    <property type="term" value="C:mitochondrion"/>
    <property type="evidence" value="ECO:0007669"/>
    <property type="project" value="TreeGrafter"/>
</dbReference>
<dbReference type="InterPro" id="IPR004364">
    <property type="entry name" value="Aa-tRNA-synt_II"/>
</dbReference>
<comment type="caution">
    <text evidence="8">The sequence shown here is derived from an EMBL/GenBank/DDBJ whole genome shotgun (WGS) entry which is preliminary data.</text>
</comment>
<dbReference type="GO" id="GO:0006422">
    <property type="term" value="P:aspartyl-tRNA aminoacylation"/>
    <property type="evidence" value="ECO:0007669"/>
    <property type="project" value="TreeGrafter"/>
</dbReference>
<keyword evidence="3" id="KW-0547">Nucleotide-binding</keyword>
<evidence type="ECO:0000313" key="9">
    <source>
        <dbReference type="Proteomes" id="UP000308671"/>
    </source>
</evidence>
<dbReference type="Pfam" id="PF00152">
    <property type="entry name" value="tRNA-synt_2"/>
    <property type="match status" value="1"/>
</dbReference>
<dbReference type="GO" id="GO:0004815">
    <property type="term" value="F:aspartate-tRNA ligase activity"/>
    <property type="evidence" value="ECO:0007669"/>
    <property type="project" value="TreeGrafter"/>
</dbReference>
<name>A0A4V4HW81_9HELO</name>
<keyword evidence="9" id="KW-1185">Reference proteome</keyword>
<accession>A0A4V4HW81</accession>
<keyword evidence="6" id="KW-0030">Aminoacyl-tRNA synthetase</keyword>
<dbReference type="SUPFAM" id="SSF50249">
    <property type="entry name" value="Nucleic acid-binding proteins"/>
    <property type="match status" value="1"/>
</dbReference>
<protein>
    <recommendedName>
        <fullName evidence="7">Aminoacyl-transfer RNA synthetases class-II family profile domain-containing protein</fullName>
    </recommendedName>
</protein>
<keyword evidence="2" id="KW-0436">Ligase</keyword>
<dbReference type="Gene3D" id="3.30.930.10">
    <property type="entry name" value="Bira Bifunctional Protein, Domain 2"/>
    <property type="match status" value="1"/>
</dbReference>
<feature type="domain" description="Aminoacyl-transfer RNA synthetases class-II family profile" evidence="7">
    <location>
        <begin position="247"/>
        <end position="706"/>
    </location>
</feature>
<reference evidence="8 9" key="1">
    <citation type="submission" date="2017-12" db="EMBL/GenBank/DDBJ databases">
        <title>Comparative genomics of Botrytis spp.</title>
        <authorList>
            <person name="Valero-Jimenez C.A."/>
            <person name="Tapia P."/>
            <person name="Veloso J."/>
            <person name="Silva-Moreno E."/>
            <person name="Staats M."/>
            <person name="Valdes J.H."/>
            <person name="Van Kan J.A.L."/>
        </authorList>
    </citation>
    <scope>NUCLEOTIDE SEQUENCE [LARGE SCALE GENOMIC DNA]</scope>
    <source>
        <strain evidence="8 9">MUCL435</strain>
    </source>
</reference>
<evidence type="ECO:0000256" key="5">
    <source>
        <dbReference type="ARBA" id="ARBA00022917"/>
    </source>
</evidence>
<proteinExistence type="inferred from homology"/>
<dbReference type="PROSITE" id="PS50862">
    <property type="entry name" value="AA_TRNA_LIGASE_II"/>
    <property type="match status" value="1"/>
</dbReference>
<dbReference type="GO" id="GO:0005524">
    <property type="term" value="F:ATP binding"/>
    <property type="evidence" value="ECO:0007669"/>
    <property type="project" value="UniProtKB-KW"/>
</dbReference>
<dbReference type="PANTHER" id="PTHR22594">
    <property type="entry name" value="ASPARTYL/LYSYL-TRNA SYNTHETASE"/>
    <property type="match status" value="1"/>
</dbReference>
<evidence type="ECO:0000256" key="4">
    <source>
        <dbReference type="ARBA" id="ARBA00022840"/>
    </source>
</evidence>
<dbReference type="EMBL" id="PQXL01000001">
    <property type="protein sequence ID" value="THV55976.1"/>
    <property type="molecule type" value="Genomic_DNA"/>
</dbReference>
<dbReference type="Gene3D" id="2.40.50.140">
    <property type="entry name" value="Nucleic acid-binding proteins"/>
    <property type="match status" value="1"/>
</dbReference>
<evidence type="ECO:0000256" key="1">
    <source>
        <dbReference type="ARBA" id="ARBA00006303"/>
    </source>
</evidence>
<dbReference type="InterPro" id="IPR012340">
    <property type="entry name" value="NA-bd_OB-fold"/>
</dbReference>
<dbReference type="PANTHER" id="PTHR22594:SF5">
    <property type="entry name" value="ASPARTATE--TRNA LIGASE, MITOCHONDRIAL"/>
    <property type="match status" value="1"/>
</dbReference>
<evidence type="ECO:0000259" key="7">
    <source>
        <dbReference type="PROSITE" id="PS50862"/>
    </source>
</evidence>
<dbReference type="AlphaFoldDB" id="A0A4V4HW81"/>
<dbReference type="PRINTS" id="PR01042">
    <property type="entry name" value="TRNASYNTHASP"/>
</dbReference>
<dbReference type="InterPro" id="IPR045864">
    <property type="entry name" value="aa-tRNA-synth_II/BPL/LPL"/>
</dbReference>